<feature type="region of interest" description="Disordered" evidence="1">
    <location>
        <begin position="32"/>
        <end position="64"/>
    </location>
</feature>
<gene>
    <name evidence="2" type="ORF">SARC_00756</name>
</gene>
<dbReference type="RefSeq" id="XP_014161035.1">
    <property type="nucleotide sequence ID" value="XM_014305560.1"/>
</dbReference>
<keyword evidence="3" id="KW-1185">Reference proteome</keyword>
<proteinExistence type="predicted"/>
<evidence type="ECO:0000313" key="3">
    <source>
        <dbReference type="Proteomes" id="UP000054560"/>
    </source>
</evidence>
<protein>
    <submittedName>
        <fullName evidence="2">Uncharacterized protein</fullName>
    </submittedName>
</protein>
<dbReference type="EMBL" id="KQ241622">
    <property type="protein sequence ID" value="KNC87133.1"/>
    <property type="molecule type" value="Genomic_DNA"/>
</dbReference>
<accession>A0A0L0GFS7</accession>
<reference evidence="2 3" key="1">
    <citation type="submission" date="2011-02" db="EMBL/GenBank/DDBJ databases">
        <title>The Genome Sequence of Sphaeroforma arctica JP610.</title>
        <authorList>
            <consortium name="The Broad Institute Genome Sequencing Platform"/>
            <person name="Russ C."/>
            <person name="Cuomo C."/>
            <person name="Young S.K."/>
            <person name="Zeng Q."/>
            <person name="Gargeya S."/>
            <person name="Alvarado L."/>
            <person name="Berlin A."/>
            <person name="Chapman S.B."/>
            <person name="Chen Z."/>
            <person name="Freedman E."/>
            <person name="Gellesch M."/>
            <person name="Goldberg J."/>
            <person name="Griggs A."/>
            <person name="Gujja S."/>
            <person name="Heilman E."/>
            <person name="Heiman D."/>
            <person name="Howarth C."/>
            <person name="Mehta T."/>
            <person name="Neiman D."/>
            <person name="Pearson M."/>
            <person name="Roberts A."/>
            <person name="Saif S."/>
            <person name="Shea T."/>
            <person name="Shenoy N."/>
            <person name="Sisk P."/>
            <person name="Stolte C."/>
            <person name="Sykes S."/>
            <person name="White J."/>
            <person name="Yandava C."/>
            <person name="Burger G."/>
            <person name="Gray M.W."/>
            <person name="Holland P.W.H."/>
            <person name="King N."/>
            <person name="Lang F.B.F."/>
            <person name="Roger A.J."/>
            <person name="Ruiz-Trillo I."/>
            <person name="Haas B."/>
            <person name="Nusbaum C."/>
            <person name="Birren B."/>
        </authorList>
    </citation>
    <scope>NUCLEOTIDE SEQUENCE [LARGE SCALE GENOMIC DNA]</scope>
    <source>
        <strain evidence="2 3">JP610</strain>
    </source>
</reference>
<evidence type="ECO:0000313" key="2">
    <source>
        <dbReference type="EMBL" id="KNC87133.1"/>
    </source>
</evidence>
<sequence length="117" mass="13144">MCCRKVKSCARNEKLLNITGVSTPEFVTTNIGDDTNKGHMTIPGRNSNGNAVGDNDHDGVLTTPEESVRNNYMMLKAEQSWLQNGHEPSVESGRARRRDSVYIAIEGFRQLQRRNHN</sequence>
<name>A0A0L0GFS7_9EUKA</name>
<evidence type="ECO:0000256" key="1">
    <source>
        <dbReference type="SAM" id="MobiDB-lite"/>
    </source>
</evidence>
<dbReference type="GeneID" id="25901260"/>
<dbReference type="AlphaFoldDB" id="A0A0L0GFS7"/>
<dbReference type="Proteomes" id="UP000054560">
    <property type="component" value="Unassembled WGS sequence"/>
</dbReference>
<organism evidence="2 3">
    <name type="scientific">Sphaeroforma arctica JP610</name>
    <dbReference type="NCBI Taxonomy" id="667725"/>
    <lineage>
        <taxon>Eukaryota</taxon>
        <taxon>Ichthyosporea</taxon>
        <taxon>Ichthyophonida</taxon>
        <taxon>Sphaeroforma</taxon>
    </lineage>
</organism>